<dbReference type="InterPro" id="IPR000847">
    <property type="entry name" value="LysR_HTH_N"/>
</dbReference>
<dbReference type="Pfam" id="PF03466">
    <property type="entry name" value="LysR_substrate"/>
    <property type="match status" value="1"/>
</dbReference>
<evidence type="ECO:0000256" key="3">
    <source>
        <dbReference type="ARBA" id="ARBA00023125"/>
    </source>
</evidence>
<proteinExistence type="inferred from homology"/>
<dbReference type="EMBL" id="CAKLDM010000001">
    <property type="protein sequence ID" value="CAH0537023.1"/>
    <property type="molecule type" value="Genomic_DNA"/>
</dbReference>
<reference evidence="6" key="1">
    <citation type="submission" date="2021-11" db="EMBL/GenBank/DDBJ databases">
        <authorList>
            <person name="Rodrigo-Torres L."/>
            <person name="Arahal R. D."/>
            <person name="Lucena T."/>
        </authorList>
    </citation>
    <scope>NUCLEOTIDE SEQUENCE</scope>
    <source>
        <strain evidence="6">CECT 7928</strain>
    </source>
</reference>
<name>A0ABM9A0S0_9VIBR</name>
<evidence type="ECO:0000256" key="1">
    <source>
        <dbReference type="ARBA" id="ARBA00009437"/>
    </source>
</evidence>
<dbReference type="Gene3D" id="3.40.190.290">
    <property type="match status" value="1"/>
</dbReference>
<dbReference type="PROSITE" id="PS50931">
    <property type="entry name" value="HTH_LYSR"/>
    <property type="match status" value="1"/>
</dbReference>
<dbReference type="InterPro" id="IPR036390">
    <property type="entry name" value="WH_DNA-bd_sf"/>
</dbReference>
<dbReference type="PANTHER" id="PTHR30537">
    <property type="entry name" value="HTH-TYPE TRANSCRIPTIONAL REGULATOR"/>
    <property type="match status" value="1"/>
</dbReference>
<dbReference type="PRINTS" id="PR00039">
    <property type="entry name" value="HTHLYSR"/>
</dbReference>
<keyword evidence="2" id="KW-0805">Transcription regulation</keyword>
<evidence type="ECO:0000313" key="6">
    <source>
        <dbReference type="EMBL" id="CAH0537023.1"/>
    </source>
</evidence>
<sequence>MPNTKLVSLLPDLASFILVVNEGSFTAAAKKLDVTPSALSKLITRLENALSVKLLERTTRKLNITQAGQRVYDQANIMLNAAQQAIEVSKQDHTEPSGTISIAAPEAFLHSVLQPLITPFLRLYPEISLKVRAVDGDIHVLKEDIDIAFKLTDKPDENLVLKEIGKTDLVLCASPDYLKLRGTPSRPIDLVEHDCLYLGETSNDNTWDFLKDDEFHTVVVSGCFAVNQSQMRLQGVKEGLGIGIFHDFVVTESLKDKTVVRVLPDWTIKSNYHGGVAMQYAQTKYMPARLRVFIDYMHQQLTNQFTTLTTQG</sequence>
<organism evidence="6 7">
    <name type="scientific">Vibrio marisflavi CECT 7928</name>
    <dbReference type="NCBI Taxonomy" id="634439"/>
    <lineage>
        <taxon>Bacteria</taxon>
        <taxon>Pseudomonadati</taxon>
        <taxon>Pseudomonadota</taxon>
        <taxon>Gammaproteobacteria</taxon>
        <taxon>Vibrionales</taxon>
        <taxon>Vibrionaceae</taxon>
        <taxon>Vibrio</taxon>
    </lineage>
</organism>
<accession>A0ABM9A0S0</accession>
<dbReference type="SUPFAM" id="SSF53850">
    <property type="entry name" value="Periplasmic binding protein-like II"/>
    <property type="match status" value="1"/>
</dbReference>
<dbReference type="Pfam" id="PF00126">
    <property type="entry name" value="HTH_1"/>
    <property type="match status" value="1"/>
</dbReference>
<dbReference type="InterPro" id="IPR058163">
    <property type="entry name" value="LysR-type_TF_proteobact-type"/>
</dbReference>
<keyword evidence="3" id="KW-0238">DNA-binding</keyword>
<dbReference type="Proteomes" id="UP000838748">
    <property type="component" value="Unassembled WGS sequence"/>
</dbReference>
<dbReference type="RefSeq" id="WP_237360245.1">
    <property type="nucleotide sequence ID" value="NZ_CAKLDM010000001.1"/>
</dbReference>
<evidence type="ECO:0000256" key="4">
    <source>
        <dbReference type="ARBA" id="ARBA00023163"/>
    </source>
</evidence>
<dbReference type="CDD" id="cd08422">
    <property type="entry name" value="PBP2_CrgA_like"/>
    <property type="match status" value="1"/>
</dbReference>
<evidence type="ECO:0000256" key="2">
    <source>
        <dbReference type="ARBA" id="ARBA00023015"/>
    </source>
</evidence>
<feature type="domain" description="HTH lysR-type" evidence="5">
    <location>
        <begin position="10"/>
        <end position="65"/>
    </location>
</feature>
<keyword evidence="7" id="KW-1185">Reference proteome</keyword>
<protein>
    <submittedName>
        <fullName evidence="6">HTH-type transcriptional regulator DmlR</fullName>
    </submittedName>
</protein>
<dbReference type="PANTHER" id="PTHR30537:SF5">
    <property type="entry name" value="HTH-TYPE TRANSCRIPTIONAL ACTIVATOR TTDR-RELATED"/>
    <property type="match status" value="1"/>
</dbReference>
<gene>
    <name evidence="6" type="primary">dmlR_5</name>
    <name evidence="6" type="ORF">VMF7928_00868</name>
</gene>
<evidence type="ECO:0000313" key="7">
    <source>
        <dbReference type="Proteomes" id="UP000838748"/>
    </source>
</evidence>
<evidence type="ECO:0000259" key="5">
    <source>
        <dbReference type="PROSITE" id="PS50931"/>
    </source>
</evidence>
<keyword evidence="4" id="KW-0804">Transcription</keyword>
<comment type="caution">
    <text evidence="6">The sequence shown here is derived from an EMBL/GenBank/DDBJ whole genome shotgun (WGS) entry which is preliminary data.</text>
</comment>
<dbReference type="InterPro" id="IPR036388">
    <property type="entry name" value="WH-like_DNA-bd_sf"/>
</dbReference>
<dbReference type="Gene3D" id="1.10.10.10">
    <property type="entry name" value="Winged helix-like DNA-binding domain superfamily/Winged helix DNA-binding domain"/>
    <property type="match status" value="1"/>
</dbReference>
<dbReference type="InterPro" id="IPR005119">
    <property type="entry name" value="LysR_subst-bd"/>
</dbReference>
<dbReference type="SUPFAM" id="SSF46785">
    <property type="entry name" value="Winged helix' DNA-binding domain"/>
    <property type="match status" value="1"/>
</dbReference>
<comment type="similarity">
    <text evidence="1">Belongs to the LysR transcriptional regulatory family.</text>
</comment>